<dbReference type="EMBL" id="AAFI02000019">
    <property type="protein sequence ID" value="EAL68927.1"/>
    <property type="molecule type" value="Genomic_DNA"/>
</dbReference>
<dbReference type="InterPro" id="IPR013783">
    <property type="entry name" value="Ig-like_fold"/>
</dbReference>
<dbReference type="InterPro" id="IPR044865">
    <property type="entry name" value="MRH_dom"/>
</dbReference>
<evidence type="ECO:0000313" key="6">
    <source>
        <dbReference type="EMBL" id="EAL68927.1"/>
    </source>
</evidence>
<protein>
    <recommendedName>
        <fullName evidence="8">EGF-like domain-containing protein</fullName>
    </recommendedName>
</protein>
<dbReference type="GeneID" id="8620811"/>
<dbReference type="InterPro" id="IPR013111">
    <property type="entry name" value="EGF_extracell"/>
</dbReference>
<dbReference type="SMART" id="SM00181">
    <property type="entry name" value="EGF"/>
    <property type="match status" value="3"/>
</dbReference>
<dbReference type="CDD" id="cd00102">
    <property type="entry name" value="IPT"/>
    <property type="match status" value="1"/>
</dbReference>
<proteinExistence type="predicted"/>
<dbReference type="InterPro" id="IPR053331">
    <property type="entry name" value="EGF-like_comC"/>
</dbReference>
<accession>Q86L15</accession>
<keyword evidence="7" id="KW-1185">Reference proteome</keyword>
<feature type="disulfide bond" evidence="3">
    <location>
        <begin position="268"/>
        <end position="277"/>
    </location>
</feature>
<dbReference type="PROSITE" id="PS50026">
    <property type="entry name" value="EGF_3"/>
    <property type="match status" value="3"/>
</dbReference>
<keyword evidence="2 3" id="KW-1015">Disulfide bond</keyword>
<dbReference type="InParanoid" id="Q86L15"/>
<dbReference type="PROSITE" id="PS00022">
    <property type="entry name" value="EGF_1"/>
    <property type="match status" value="3"/>
</dbReference>
<keyword evidence="3" id="KW-0245">EGF-like domain</keyword>
<feature type="domain" description="EGF-like" evidence="4">
    <location>
        <begin position="244"/>
        <end position="278"/>
    </location>
</feature>
<dbReference type="KEGG" id="ddi:DDB_G0276851"/>
<sequence length="570" mass="62576">MYLSNSNSYLTFIYQNDKPELRSHINFCENAEFLCLFYKIKAPFIQESGCKTIGEKILYEPTIDGLKILLTGKEDDCVKNNRQRNLTVNLVCGTRYNSTLFKKQIEDNKIKEIATCIYSVTYLTNTVCVPCPPGCGDINSHGICDINDQKGCVCDSYTNGEICDNSRIEITNKLEVKADGGNVTFKGYFGDNSSSTSISIEELNCNPIFYISENELICTTGKNQGTKDVILRIGDLGPVHAKIFFNGCIANCSTNGECQFDQEYTCNCNSLTSGNHCQTYHLSLNSIVPLNISGGLTTLYGNFGSPNDNFPFTVYIGDYQQCINITHINETTITCYVGPGTGIHNTIISIGKSNSSTVEFKYIECSLNCSNHGLCIVVEEDGTGFCNCDSQTIGNSCEISKLYISSIDSTSIEGGNVTIYGYFGILTSNITILIGDLHCTDINQFNNSTINCIIGKGSGIKDVEIFDNDLIAMGKKIFKYIQPSFNCSTNCYLNGKCNTTNGACICDEGFTGIDCSSKGLSPSTPNVNLTTGESSIINEKSQYFISIFSLVEINYNGTIVKEFLLENSWN</sequence>
<comment type="caution">
    <text evidence="6">The sequence shown here is derived from an EMBL/GenBank/DDBJ whole genome shotgun (WGS) entry which is preliminary data.</text>
</comment>
<dbReference type="PROSITE" id="PS01186">
    <property type="entry name" value="EGF_2"/>
    <property type="match status" value="1"/>
</dbReference>
<dbReference type="PaxDb" id="44689-DDB0169008"/>
<name>Q86L15_DICDI</name>
<evidence type="ECO:0000313" key="7">
    <source>
        <dbReference type="Proteomes" id="UP000002195"/>
    </source>
</evidence>
<feature type="domain" description="MRH" evidence="5">
    <location>
        <begin position="1"/>
        <end position="130"/>
    </location>
</feature>
<dbReference type="PANTHER" id="PTHR24032">
    <property type="entry name" value="EGF-LIKE DOMAIN-CONTAINING PROTEIN-RELATED-RELATED"/>
    <property type="match status" value="1"/>
</dbReference>
<evidence type="ECO:0000256" key="2">
    <source>
        <dbReference type="ARBA" id="ARBA00023157"/>
    </source>
</evidence>
<feature type="domain" description="EGF-like" evidence="4">
    <location>
        <begin position="483"/>
        <end position="516"/>
    </location>
</feature>
<dbReference type="Gene3D" id="2.60.40.10">
    <property type="entry name" value="Immunoglobulins"/>
    <property type="match status" value="1"/>
</dbReference>
<evidence type="ECO:0008006" key="8">
    <source>
        <dbReference type="Google" id="ProtNLM"/>
    </source>
</evidence>
<feature type="disulfide bond" evidence="3">
    <location>
        <begin position="365"/>
        <end position="375"/>
    </location>
</feature>
<organism evidence="6 7">
    <name type="scientific">Dictyostelium discoideum</name>
    <name type="common">Social amoeba</name>
    <dbReference type="NCBI Taxonomy" id="44689"/>
    <lineage>
        <taxon>Eukaryota</taxon>
        <taxon>Amoebozoa</taxon>
        <taxon>Evosea</taxon>
        <taxon>Eumycetozoa</taxon>
        <taxon>Dictyostelia</taxon>
        <taxon>Dictyosteliales</taxon>
        <taxon>Dictyosteliaceae</taxon>
        <taxon>Dictyostelium</taxon>
    </lineage>
</organism>
<dbReference type="PROSITE" id="PS51914">
    <property type="entry name" value="MRH"/>
    <property type="match status" value="1"/>
</dbReference>
<dbReference type="PANTHER" id="PTHR24032:SF62">
    <property type="entry name" value="EGF-LIKE DOMAIN-CONTAINING PROTEIN-RELATED"/>
    <property type="match status" value="1"/>
</dbReference>
<dbReference type="PhylomeDB" id="Q86L15"/>
<feature type="disulfide bond" evidence="3">
    <location>
        <begin position="369"/>
        <end position="386"/>
    </location>
</feature>
<dbReference type="HOGENOM" id="CLU_478548_0_0_1"/>
<keyword evidence="1" id="KW-0732">Signal</keyword>
<evidence type="ECO:0000256" key="3">
    <source>
        <dbReference type="PROSITE-ProRule" id="PRU00076"/>
    </source>
</evidence>
<dbReference type="RefSeq" id="XP_642942.1">
    <property type="nucleotide sequence ID" value="XM_637850.1"/>
</dbReference>
<accession>Q550J0</accession>
<feature type="disulfide bond" evidence="3">
    <location>
        <begin position="248"/>
        <end position="258"/>
    </location>
</feature>
<dbReference type="InterPro" id="IPR000742">
    <property type="entry name" value="EGF"/>
</dbReference>
<gene>
    <name evidence="6" type="ORF">DDB_G0276851</name>
</gene>
<dbReference type="Proteomes" id="UP000002195">
    <property type="component" value="Unassembled WGS sequence"/>
</dbReference>
<feature type="disulfide bond" evidence="3">
    <location>
        <begin position="388"/>
        <end position="397"/>
    </location>
</feature>
<dbReference type="VEuPathDB" id="AmoebaDB:DDB_G0276851"/>
<dbReference type="AlphaFoldDB" id="Q86L15"/>
<evidence type="ECO:0000259" key="4">
    <source>
        <dbReference type="PROSITE" id="PS50026"/>
    </source>
</evidence>
<feature type="disulfide bond" evidence="3">
    <location>
        <begin position="487"/>
        <end position="497"/>
    </location>
</feature>
<dbReference type="Pfam" id="PF07974">
    <property type="entry name" value="EGF_2"/>
    <property type="match status" value="1"/>
</dbReference>
<reference evidence="6 7" key="1">
    <citation type="journal article" date="2005" name="Nature">
        <title>The genome of the social amoeba Dictyostelium discoideum.</title>
        <authorList>
            <consortium name="The Dictyostelium discoideum Sequencing Consortium"/>
            <person name="Eichinger L."/>
            <person name="Pachebat J.A."/>
            <person name="Glockner G."/>
            <person name="Rajandream M.A."/>
            <person name="Sucgang R."/>
            <person name="Berriman M."/>
            <person name="Song J."/>
            <person name="Olsen R."/>
            <person name="Szafranski K."/>
            <person name="Xu Q."/>
            <person name="Tunggal B."/>
            <person name="Kummerfeld S."/>
            <person name="Madera M."/>
            <person name="Konfortov B.A."/>
            <person name="Rivero F."/>
            <person name="Bankier A.T."/>
            <person name="Lehmann R."/>
            <person name="Hamlin N."/>
            <person name="Davies R."/>
            <person name="Gaudet P."/>
            <person name="Fey P."/>
            <person name="Pilcher K."/>
            <person name="Chen G."/>
            <person name="Saunders D."/>
            <person name="Sodergren E."/>
            <person name="Davis P."/>
            <person name="Kerhornou A."/>
            <person name="Nie X."/>
            <person name="Hall N."/>
            <person name="Anjard C."/>
            <person name="Hemphill L."/>
            <person name="Bason N."/>
            <person name="Farbrother P."/>
            <person name="Desany B."/>
            <person name="Just E."/>
            <person name="Morio T."/>
            <person name="Rost R."/>
            <person name="Churcher C."/>
            <person name="Cooper J."/>
            <person name="Haydock S."/>
            <person name="van Driessche N."/>
            <person name="Cronin A."/>
            <person name="Goodhead I."/>
            <person name="Muzny D."/>
            <person name="Mourier T."/>
            <person name="Pain A."/>
            <person name="Lu M."/>
            <person name="Harper D."/>
            <person name="Lindsay R."/>
            <person name="Hauser H."/>
            <person name="James K."/>
            <person name="Quiles M."/>
            <person name="Madan Babu M."/>
            <person name="Saito T."/>
            <person name="Buchrieser C."/>
            <person name="Wardroper A."/>
            <person name="Felder M."/>
            <person name="Thangavelu M."/>
            <person name="Johnson D."/>
            <person name="Knights A."/>
            <person name="Loulseged H."/>
            <person name="Mungall K."/>
            <person name="Oliver K."/>
            <person name="Price C."/>
            <person name="Quail M.A."/>
            <person name="Urushihara H."/>
            <person name="Hernandez J."/>
            <person name="Rabbinowitsch E."/>
            <person name="Steffen D."/>
            <person name="Sanders M."/>
            <person name="Ma J."/>
            <person name="Kohara Y."/>
            <person name="Sharp S."/>
            <person name="Simmonds M."/>
            <person name="Spiegler S."/>
            <person name="Tivey A."/>
            <person name="Sugano S."/>
            <person name="White B."/>
            <person name="Walker D."/>
            <person name="Woodward J."/>
            <person name="Winckler T."/>
            <person name="Tanaka Y."/>
            <person name="Shaulsky G."/>
            <person name="Schleicher M."/>
            <person name="Weinstock G."/>
            <person name="Rosenthal A."/>
            <person name="Cox E.C."/>
            <person name="Chisholm R.L."/>
            <person name="Gibbs R."/>
            <person name="Loomis W.F."/>
            <person name="Platzer M."/>
            <person name="Kay R.R."/>
            <person name="Williams J."/>
            <person name="Dear P.H."/>
            <person name="Noegel A.A."/>
            <person name="Barrell B."/>
            <person name="Kuspa A."/>
        </authorList>
    </citation>
    <scope>NUCLEOTIDE SEQUENCE [LARGE SCALE GENOMIC DNA]</scope>
    <source>
        <strain evidence="6 7">AX4</strain>
    </source>
</reference>
<evidence type="ECO:0000259" key="5">
    <source>
        <dbReference type="PROSITE" id="PS51914"/>
    </source>
</evidence>
<evidence type="ECO:0000256" key="1">
    <source>
        <dbReference type="ARBA" id="ARBA00022729"/>
    </source>
</evidence>
<comment type="caution">
    <text evidence="3">Lacks conserved residue(s) required for the propagation of feature annotation.</text>
</comment>
<feature type="disulfide bond" evidence="3">
    <location>
        <begin position="506"/>
        <end position="515"/>
    </location>
</feature>
<feature type="domain" description="EGF-like" evidence="4">
    <location>
        <begin position="361"/>
        <end position="398"/>
    </location>
</feature>